<dbReference type="Gene3D" id="2.60.120.380">
    <property type="match status" value="1"/>
</dbReference>
<evidence type="ECO:0000313" key="1">
    <source>
        <dbReference type="EMBL" id="MFC7191821.1"/>
    </source>
</evidence>
<name>A0ABD5YX38_9EURY</name>
<keyword evidence="2" id="KW-1185">Reference proteome</keyword>
<proteinExistence type="predicted"/>
<organism evidence="1 2">
    <name type="scientific">Halocatena marina</name>
    <dbReference type="NCBI Taxonomy" id="2934937"/>
    <lineage>
        <taxon>Archaea</taxon>
        <taxon>Methanobacteriati</taxon>
        <taxon>Methanobacteriota</taxon>
        <taxon>Stenosarchaea group</taxon>
        <taxon>Halobacteria</taxon>
        <taxon>Halobacteriales</taxon>
        <taxon>Natronomonadaceae</taxon>
        <taxon>Halocatena</taxon>
    </lineage>
</organism>
<dbReference type="AlphaFoldDB" id="A0ABD5YX38"/>
<sequence>MIGKRMTVGLLAALLVVSAVGAGGFPASVLAAGSSDDNDSRATATAIDVGQTETGTIEQGDVDWHAVEVESGKSIFANLTLTTENEEDLEFELYNPDGERIGEGPADLMVLAIIPCEWSRVGLRWVVTSPSSPGPTTSGYNPSIMISMNQPIMS</sequence>
<dbReference type="Proteomes" id="UP001596417">
    <property type="component" value="Unassembled WGS sequence"/>
</dbReference>
<reference evidence="1 2" key="1">
    <citation type="journal article" date="2019" name="Int. J. Syst. Evol. Microbiol.">
        <title>The Global Catalogue of Microorganisms (GCM) 10K type strain sequencing project: providing services to taxonomists for standard genome sequencing and annotation.</title>
        <authorList>
            <consortium name="The Broad Institute Genomics Platform"/>
            <consortium name="The Broad Institute Genome Sequencing Center for Infectious Disease"/>
            <person name="Wu L."/>
            <person name="Ma J."/>
        </authorList>
    </citation>
    <scope>NUCLEOTIDE SEQUENCE [LARGE SCALE GENOMIC DNA]</scope>
    <source>
        <strain evidence="1 2">RDMS1</strain>
    </source>
</reference>
<gene>
    <name evidence="1" type="ORF">ACFQL7_19915</name>
</gene>
<dbReference type="RefSeq" id="WP_390206372.1">
    <property type="nucleotide sequence ID" value="NZ_JBHSZC010000001.1"/>
</dbReference>
<accession>A0ABD5YX38</accession>
<evidence type="ECO:0000313" key="2">
    <source>
        <dbReference type="Proteomes" id="UP001596417"/>
    </source>
</evidence>
<protein>
    <submittedName>
        <fullName evidence="1">Uncharacterized protein</fullName>
    </submittedName>
</protein>
<dbReference type="EMBL" id="JBHTAX010000001">
    <property type="protein sequence ID" value="MFC7191821.1"/>
    <property type="molecule type" value="Genomic_DNA"/>
</dbReference>
<comment type="caution">
    <text evidence="1">The sequence shown here is derived from an EMBL/GenBank/DDBJ whole genome shotgun (WGS) entry which is preliminary data.</text>
</comment>